<sequence>MKIRTEGFKELDDALGELSKAAGKGVLRRALLSAAQPMAALAKSYAPDDPNTGGFDLKSSIIAGTRLSRAQTKAHRKMFRDDRAAVEVFVGPGPLPQAIQQEFGNINHGPQPYLRPAFDQDARALVDRLGEELADEVTKSVARARRRALKG</sequence>
<dbReference type="Proteomes" id="UP000195273">
    <property type="component" value="Chromosome"/>
</dbReference>
<evidence type="ECO:0000313" key="1">
    <source>
        <dbReference type="EMBL" id="ARU02973.1"/>
    </source>
</evidence>
<organism evidence="1 2">
    <name type="scientific">Yoonia vestfoldensis</name>
    <dbReference type="NCBI Taxonomy" id="245188"/>
    <lineage>
        <taxon>Bacteria</taxon>
        <taxon>Pseudomonadati</taxon>
        <taxon>Pseudomonadota</taxon>
        <taxon>Alphaproteobacteria</taxon>
        <taxon>Rhodobacterales</taxon>
        <taxon>Paracoccaceae</taxon>
        <taxon>Yoonia</taxon>
    </lineage>
</organism>
<name>A0A1Y0EH61_9RHOB</name>
<protein>
    <submittedName>
        <fullName evidence="1">Bacteriophage HK97-gp10, putative tail-component</fullName>
    </submittedName>
</protein>
<proteinExistence type="predicted"/>
<gene>
    <name evidence="1" type="ORF">LOKVESSMR4R_03707</name>
</gene>
<dbReference type="InterPro" id="IPR010064">
    <property type="entry name" value="HK97-gp10_tail"/>
</dbReference>
<accession>A0A1Y0EH61</accession>
<reference evidence="1 2" key="1">
    <citation type="submission" date="2017-05" db="EMBL/GenBank/DDBJ databases">
        <title>Genome Sequence of Loktanella vestfoldensis Strain SMR4r Isolated from a Culture of the Diatom Skeletonema marinoi.</title>
        <authorList>
            <person name="Topel M."/>
            <person name="Pinder M.I.M."/>
            <person name="Johansson O.N."/>
            <person name="Kourtchenko O."/>
            <person name="Godhe A."/>
            <person name="Clarke A.K."/>
        </authorList>
    </citation>
    <scope>NUCLEOTIDE SEQUENCE [LARGE SCALE GENOMIC DNA]</scope>
    <source>
        <strain evidence="1 2">SMR4r</strain>
    </source>
</reference>
<dbReference type="EMBL" id="CP021431">
    <property type="protein sequence ID" value="ARU02973.1"/>
    <property type="molecule type" value="Genomic_DNA"/>
</dbReference>
<keyword evidence="2" id="KW-1185">Reference proteome</keyword>
<dbReference type="AlphaFoldDB" id="A0A1Y0EH61"/>
<dbReference type="Pfam" id="PF04883">
    <property type="entry name" value="HK97-gp10_like"/>
    <property type="match status" value="1"/>
</dbReference>
<evidence type="ECO:0000313" key="2">
    <source>
        <dbReference type="Proteomes" id="UP000195273"/>
    </source>
</evidence>
<dbReference type="KEGG" id="lvs:LOKVESSMR4R_03707"/>